<dbReference type="EMBL" id="JANBPW010002982">
    <property type="protein sequence ID" value="KAJ1939020.1"/>
    <property type="molecule type" value="Genomic_DNA"/>
</dbReference>
<sequence length="256" mass="27808">MITSKKDAKVTCISWSPDGEQIICGDVKGMLTQRTPMDGVAQRVIHPAISKKHPESFTVLAVNWIEPYTFMAIYGKLPPGEFMYGYGGGGDGLIDNDDESGNFQTAAYVITQTSKQAPMHWKYIENPCEASEFLKRYPGFHFAGISGWGKNALHLQFLASAGSAEVMTIAHCLPGILKGGSANGNTPDWNVLDTDPFRAQLPMAVVNIDESNTAPLGMAVDFTGTRMLSSLSTEEESTEPMPPQPILWILTTDGCL</sequence>
<protein>
    <submittedName>
        <fullName evidence="1">Uncharacterized protein</fullName>
    </submittedName>
</protein>
<dbReference type="Proteomes" id="UP001150603">
    <property type="component" value="Unassembled WGS sequence"/>
</dbReference>
<evidence type="ECO:0000313" key="1">
    <source>
        <dbReference type="EMBL" id="KAJ1939020.1"/>
    </source>
</evidence>
<accession>A0ACC1J5X6</accession>
<reference evidence="1" key="1">
    <citation type="submission" date="2022-07" db="EMBL/GenBank/DDBJ databases">
        <title>Phylogenomic reconstructions and comparative analyses of Kickxellomycotina fungi.</title>
        <authorList>
            <person name="Reynolds N.K."/>
            <person name="Stajich J.E."/>
            <person name="Barry K."/>
            <person name="Grigoriev I.V."/>
            <person name="Crous P."/>
            <person name="Smith M.E."/>
        </authorList>
    </citation>
    <scope>NUCLEOTIDE SEQUENCE</scope>
    <source>
        <strain evidence="1">NRRL 5244</strain>
    </source>
</reference>
<comment type="caution">
    <text evidence="1">The sequence shown here is derived from an EMBL/GenBank/DDBJ whole genome shotgun (WGS) entry which is preliminary data.</text>
</comment>
<evidence type="ECO:0000313" key="2">
    <source>
        <dbReference type="Proteomes" id="UP001150603"/>
    </source>
</evidence>
<keyword evidence="2" id="KW-1185">Reference proteome</keyword>
<feature type="non-terminal residue" evidence="1">
    <location>
        <position position="256"/>
    </location>
</feature>
<organism evidence="1 2">
    <name type="scientific">Linderina macrospora</name>
    <dbReference type="NCBI Taxonomy" id="4868"/>
    <lineage>
        <taxon>Eukaryota</taxon>
        <taxon>Fungi</taxon>
        <taxon>Fungi incertae sedis</taxon>
        <taxon>Zoopagomycota</taxon>
        <taxon>Kickxellomycotina</taxon>
        <taxon>Kickxellomycetes</taxon>
        <taxon>Kickxellales</taxon>
        <taxon>Kickxellaceae</taxon>
        <taxon>Linderina</taxon>
    </lineage>
</organism>
<name>A0ACC1J5X6_9FUNG</name>
<proteinExistence type="predicted"/>
<gene>
    <name evidence="1" type="ORF">FBU59_004258</name>
</gene>